<dbReference type="EMBL" id="REGN01002605">
    <property type="protein sequence ID" value="RNA27060.1"/>
    <property type="molecule type" value="Genomic_DNA"/>
</dbReference>
<proteinExistence type="predicted"/>
<protein>
    <submittedName>
        <fullName evidence="1">Uncharacterized protein</fullName>
    </submittedName>
</protein>
<evidence type="ECO:0000313" key="2">
    <source>
        <dbReference type="Proteomes" id="UP000276133"/>
    </source>
</evidence>
<gene>
    <name evidence="1" type="ORF">BpHYR1_026691</name>
</gene>
<organism evidence="1 2">
    <name type="scientific">Brachionus plicatilis</name>
    <name type="common">Marine rotifer</name>
    <name type="synonym">Brachionus muelleri</name>
    <dbReference type="NCBI Taxonomy" id="10195"/>
    <lineage>
        <taxon>Eukaryota</taxon>
        <taxon>Metazoa</taxon>
        <taxon>Spiralia</taxon>
        <taxon>Gnathifera</taxon>
        <taxon>Rotifera</taxon>
        <taxon>Eurotatoria</taxon>
        <taxon>Monogononta</taxon>
        <taxon>Pseudotrocha</taxon>
        <taxon>Ploima</taxon>
        <taxon>Brachionidae</taxon>
        <taxon>Brachionus</taxon>
    </lineage>
</organism>
<dbReference type="AlphaFoldDB" id="A0A3M7RUF3"/>
<reference evidence="1 2" key="1">
    <citation type="journal article" date="2018" name="Sci. Rep.">
        <title>Genomic signatures of local adaptation to the degree of environmental predictability in rotifers.</title>
        <authorList>
            <person name="Franch-Gras L."/>
            <person name="Hahn C."/>
            <person name="Garcia-Roger E.M."/>
            <person name="Carmona M.J."/>
            <person name="Serra M."/>
            <person name="Gomez A."/>
        </authorList>
    </citation>
    <scope>NUCLEOTIDE SEQUENCE [LARGE SCALE GENOMIC DNA]</scope>
    <source>
        <strain evidence="1">HYR1</strain>
    </source>
</reference>
<sequence>MFGLYKRSRTTKLITAINVEPMERVLIKRKLFFIMRLANNKFTKTLVNNILNETRDRENRTSKKSVKDEMKTILEEKDNLGNMAAKASKRIKLENMLNKEESKDGMTESIRYLFRESSEKNRKIIELLLKSY</sequence>
<keyword evidence="2" id="KW-1185">Reference proteome</keyword>
<dbReference type="Proteomes" id="UP000276133">
    <property type="component" value="Unassembled WGS sequence"/>
</dbReference>
<comment type="caution">
    <text evidence="1">The sequence shown here is derived from an EMBL/GenBank/DDBJ whole genome shotgun (WGS) entry which is preliminary data.</text>
</comment>
<evidence type="ECO:0000313" key="1">
    <source>
        <dbReference type="EMBL" id="RNA27060.1"/>
    </source>
</evidence>
<accession>A0A3M7RUF3</accession>
<name>A0A3M7RUF3_BRAPC</name>